<dbReference type="EMBL" id="PKHA01000004">
    <property type="protein sequence ID" value="PKY98857.1"/>
    <property type="molecule type" value="Genomic_DNA"/>
</dbReference>
<comment type="caution">
    <text evidence="1">The sequence shown here is derived from an EMBL/GenBank/DDBJ whole genome shotgun (WGS) entry which is preliminary data.</text>
</comment>
<name>A0A2I1KTD5_9ACTO</name>
<evidence type="ECO:0000313" key="1">
    <source>
        <dbReference type="EMBL" id="PKY98857.1"/>
    </source>
</evidence>
<protein>
    <submittedName>
        <fullName evidence="1">Uncharacterized protein</fullName>
    </submittedName>
</protein>
<dbReference type="AlphaFoldDB" id="A0A2I1KTD5"/>
<sequence length="88" mass="8993">MLGRGELQGLGRGEVRGVSGLDVVVDTLDLDRGDGALLSQGQHLAGRHRGGEAVDEVAELTLDAQVVAVGPRGDQRVLVGDVALLLAG</sequence>
<accession>A0A2I1KTD5</accession>
<proteinExistence type="predicted"/>
<evidence type="ECO:0000313" key="2">
    <source>
        <dbReference type="Proteomes" id="UP000234778"/>
    </source>
</evidence>
<dbReference type="Proteomes" id="UP000234778">
    <property type="component" value="Unassembled WGS sequence"/>
</dbReference>
<organism evidence="1 2">
    <name type="scientific">Actinomyces urogenitalis</name>
    <dbReference type="NCBI Taxonomy" id="103621"/>
    <lineage>
        <taxon>Bacteria</taxon>
        <taxon>Bacillati</taxon>
        <taxon>Actinomycetota</taxon>
        <taxon>Actinomycetes</taxon>
        <taxon>Actinomycetales</taxon>
        <taxon>Actinomycetaceae</taxon>
        <taxon>Actinomyces</taxon>
    </lineage>
</organism>
<reference evidence="1 2" key="1">
    <citation type="submission" date="2017-12" db="EMBL/GenBank/DDBJ databases">
        <title>Phylogenetic diversity of female urinary microbiome.</title>
        <authorList>
            <person name="Thomas-White K."/>
            <person name="Wolfe A.J."/>
        </authorList>
    </citation>
    <scope>NUCLEOTIDE SEQUENCE [LARGE SCALE GENOMIC DNA]</scope>
    <source>
        <strain evidence="1 2">UMB0319</strain>
    </source>
</reference>
<gene>
    <name evidence="1" type="ORF">CYJ26_05585</name>
</gene>